<organism evidence="1 2">
    <name type="scientific">Sphaerosporella brunnea</name>
    <dbReference type="NCBI Taxonomy" id="1250544"/>
    <lineage>
        <taxon>Eukaryota</taxon>
        <taxon>Fungi</taxon>
        <taxon>Dikarya</taxon>
        <taxon>Ascomycota</taxon>
        <taxon>Pezizomycotina</taxon>
        <taxon>Pezizomycetes</taxon>
        <taxon>Pezizales</taxon>
        <taxon>Pyronemataceae</taxon>
        <taxon>Sphaerosporella</taxon>
    </lineage>
</organism>
<dbReference type="AlphaFoldDB" id="A0A5J5EIX1"/>
<dbReference type="Proteomes" id="UP000326924">
    <property type="component" value="Unassembled WGS sequence"/>
</dbReference>
<proteinExistence type="predicted"/>
<dbReference type="OrthoDB" id="3081937at2759"/>
<reference evidence="1 2" key="1">
    <citation type="submission" date="2019-09" db="EMBL/GenBank/DDBJ databases">
        <title>Draft genome of the ectomycorrhizal ascomycete Sphaerosporella brunnea.</title>
        <authorList>
            <consortium name="DOE Joint Genome Institute"/>
            <person name="Benucci G.M."/>
            <person name="Marozzi G."/>
            <person name="Antonielli L."/>
            <person name="Sanchez S."/>
            <person name="Marco P."/>
            <person name="Wang X."/>
            <person name="Falini L.B."/>
            <person name="Barry K."/>
            <person name="Haridas S."/>
            <person name="Lipzen A."/>
            <person name="Labutti K."/>
            <person name="Grigoriev I.V."/>
            <person name="Murat C."/>
            <person name="Martin F."/>
            <person name="Albertini E."/>
            <person name="Donnini D."/>
            <person name="Bonito G."/>
        </authorList>
    </citation>
    <scope>NUCLEOTIDE SEQUENCE [LARGE SCALE GENOMIC DNA]</scope>
    <source>
        <strain evidence="1 2">Sb_GMNB300</strain>
    </source>
</reference>
<evidence type="ECO:0000313" key="2">
    <source>
        <dbReference type="Proteomes" id="UP000326924"/>
    </source>
</evidence>
<comment type="caution">
    <text evidence="1">The sequence shown here is derived from an EMBL/GenBank/DDBJ whole genome shotgun (WGS) entry which is preliminary data.</text>
</comment>
<dbReference type="EMBL" id="VXIS01000286">
    <property type="protein sequence ID" value="KAA8895131.1"/>
    <property type="molecule type" value="Genomic_DNA"/>
</dbReference>
<name>A0A5J5EIX1_9PEZI</name>
<gene>
    <name evidence="1" type="ORF">FN846DRAFT_971114</name>
</gene>
<evidence type="ECO:0000313" key="1">
    <source>
        <dbReference type="EMBL" id="KAA8895131.1"/>
    </source>
</evidence>
<dbReference type="InParanoid" id="A0A5J5EIX1"/>
<sequence>MSSNKPAHGWHIVQFIENSKIKQQTTDILLTSDSSKSIEAECQDFQAILHRSFDYLGDINNGDFFRIKHLFVVDASGQELEITSKALVTYLRGLPHSLIAQKPDLLGLGTNKIRVEFEYLEYEW</sequence>
<accession>A0A5J5EIX1</accession>
<protein>
    <submittedName>
        <fullName evidence="1">Uncharacterized protein</fullName>
    </submittedName>
</protein>
<keyword evidence="2" id="KW-1185">Reference proteome</keyword>